<reference evidence="2 4" key="2">
    <citation type="journal article" date="2018" name="Plant J.">
        <title>The Physcomitrella patens chromosome-scale assembly reveals moss genome structure and evolution.</title>
        <authorList>
            <person name="Lang D."/>
            <person name="Ullrich K.K."/>
            <person name="Murat F."/>
            <person name="Fuchs J."/>
            <person name="Jenkins J."/>
            <person name="Haas F.B."/>
            <person name="Piednoel M."/>
            <person name="Gundlach H."/>
            <person name="Van Bel M."/>
            <person name="Meyberg R."/>
            <person name="Vives C."/>
            <person name="Morata J."/>
            <person name="Symeonidi A."/>
            <person name="Hiss M."/>
            <person name="Muchero W."/>
            <person name="Kamisugi Y."/>
            <person name="Saleh O."/>
            <person name="Blanc G."/>
            <person name="Decker E.L."/>
            <person name="van Gessel N."/>
            <person name="Grimwood J."/>
            <person name="Hayes R.D."/>
            <person name="Graham S.W."/>
            <person name="Gunter L.E."/>
            <person name="McDaniel S.F."/>
            <person name="Hoernstein S.N.W."/>
            <person name="Larsson A."/>
            <person name="Li F.W."/>
            <person name="Perroud P.F."/>
            <person name="Phillips J."/>
            <person name="Ranjan P."/>
            <person name="Rokshar D.S."/>
            <person name="Rothfels C.J."/>
            <person name="Schneider L."/>
            <person name="Shu S."/>
            <person name="Stevenson D.W."/>
            <person name="Thummler F."/>
            <person name="Tillich M."/>
            <person name="Villarreal Aguilar J.C."/>
            <person name="Widiez T."/>
            <person name="Wong G.K."/>
            <person name="Wymore A."/>
            <person name="Zhang Y."/>
            <person name="Zimmer A.D."/>
            <person name="Quatrano R.S."/>
            <person name="Mayer K.F.X."/>
            <person name="Goodstein D."/>
            <person name="Casacuberta J.M."/>
            <person name="Vandepoele K."/>
            <person name="Reski R."/>
            <person name="Cuming A.C."/>
            <person name="Tuskan G.A."/>
            <person name="Maumus F."/>
            <person name="Salse J."/>
            <person name="Schmutz J."/>
            <person name="Rensing S.A."/>
        </authorList>
    </citation>
    <scope>NUCLEOTIDE SEQUENCE [LARGE SCALE GENOMIC DNA]</scope>
    <source>
        <strain evidence="3 4">cv. Gransden 2004</strain>
    </source>
</reference>
<feature type="compositionally biased region" description="Basic and acidic residues" evidence="1">
    <location>
        <begin position="176"/>
        <end position="193"/>
    </location>
</feature>
<evidence type="ECO:0000313" key="4">
    <source>
        <dbReference type="Proteomes" id="UP000006727"/>
    </source>
</evidence>
<dbReference type="EMBL" id="ABEU02000003">
    <property type="protein sequence ID" value="PNR58465.1"/>
    <property type="molecule type" value="Genomic_DNA"/>
</dbReference>
<evidence type="ECO:0000313" key="3">
    <source>
        <dbReference type="EnsemblPlants" id="Pp3c3_36419V3.1"/>
    </source>
</evidence>
<dbReference type="AlphaFoldDB" id="A0A2K1KXE7"/>
<protein>
    <submittedName>
        <fullName evidence="2 3">Uncharacterized protein</fullName>
    </submittedName>
</protein>
<sequence>MQRHWETRRDVEHHLWLAEHRPTLALLAPSPPHAKMAQEEKMTRRKEDVDGLKANTKQYYSNRCIDDLIRSGGREFNDLFRSFSKLDVNLQKLLIDAMAKHLAKKEKDLEQKDVLVEREGRKPTLAWFKVDNETRPSKNEQHRRRRCTSTASKPHPPEDRGPCSCREWPHSPKQQKICDGEEHIDPEKSRVESILHSSGGPK</sequence>
<feature type="compositionally biased region" description="Basic and acidic residues" evidence="1">
    <location>
        <begin position="130"/>
        <end position="140"/>
    </location>
</feature>
<organism evidence="2">
    <name type="scientific">Physcomitrium patens</name>
    <name type="common">Spreading-leaved earth moss</name>
    <name type="synonym">Physcomitrella patens</name>
    <dbReference type="NCBI Taxonomy" id="3218"/>
    <lineage>
        <taxon>Eukaryota</taxon>
        <taxon>Viridiplantae</taxon>
        <taxon>Streptophyta</taxon>
        <taxon>Embryophyta</taxon>
        <taxon>Bryophyta</taxon>
        <taxon>Bryophytina</taxon>
        <taxon>Bryopsida</taxon>
        <taxon>Funariidae</taxon>
        <taxon>Funariales</taxon>
        <taxon>Funariaceae</taxon>
        <taxon>Physcomitrium</taxon>
    </lineage>
</organism>
<keyword evidence="4" id="KW-1185">Reference proteome</keyword>
<gene>
    <name evidence="2" type="ORF">PHYPA_005460</name>
</gene>
<evidence type="ECO:0000313" key="2">
    <source>
        <dbReference type="EMBL" id="PNR58465.1"/>
    </source>
</evidence>
<evidence type="ECO:0000256" key="1">
    <source>
        <dbReference type="SAM" id="MobiDB-lite"/>
    </source>
</evidence>
<name>A0A2K1KXE7_PHYPA</name>
<dbReference type="Proteomes" id="UP000006727">
    <property type="component" value="Chromosome 3"/>
</dbReference>
<feature type="region of interest" description="Disordered" evidence="1">
    <location>
        <begin position="130"/>
        <end position="202"/>
    </location>
</feature>
<dbReference type="InParanoid" id="A0A2K1KXE7"/>
<accession>A0A2K1KXE7</accession>
<reference evidence="2 4" key="1">
    <citation type="journal article" date="2008" name="Science">
        <title>The Physcomitrella genome reveals evolutionary insights into the conquest of land by plants.</title>
        <authorList>
            <person name="Rensing S."/>
            <person name="Lang D."/>
            <person name="Zimmer A."/>
            <person name="Terry A."/>
            <person name="Salamov A."/>
            <person name="Shapiro H."/>
            <person name="Nishiyama T."/>
            <person name="Perroud P.-F."/>
            <person name="Lindquist E."/>
            <person name="Kamisugi Y."/>
            <person name="Tanahashi T."/>
            <person name="Sakakibara K."/>
            <person name="Fujita T."/>
            <person name="Oishi K."/>
            <person name="Shin-I T."/>
            <person name="Kuroki Y."/>
            <person name="Toyoda A."/>
            <person name="Suzuki Y."/>
            <person name="Hashimoto A."/>
            <person name="Yamaguchi K."/>
            <person name="Sugano A."/>
            <person name="Kohara Y."/>
            <person name="Fujiyama A."/>
            <person name="Anterola A."/>
            <person name="Aoki S."/>
            <person name="Ashton N."/>
            <person name="Barbazuk W.B."/>
            <person name="Barker E."/>
            <person name="Bennetzen J."/>
            <person name="Bezanilla M."/>
            <person name="Blankenship R."/>
            <person name="Cho S.H."/>
            <person name="Dutcher S."/>
            <person name="Estelle M."/>
            <person name="Fawcett J.A."/>
            <person name="Gundlach H."/>
            <person name="Hanada K."/>
            <person name="Heyl A."/>
            <person name="Hicks K.A."/>
            <person name="Hugh J."/>
            <person name="Lohr M."/>
            <person name="Mayer K."/>
            <person name="Melkozernov A."/>
            <person name="Murata T."/>
            <person name="Nelson D."/>
            <person name="Pils B."/>
            <person name="Prigge M."/>
            <person name="Reiss B."/>
            <person name="Renner T."/>
            <person name="Rombauts S."/>
            <person name="Rushton P."/>
            <person name="Sanderfoot A."/>
            <person name="Schween G."/>
            <person name="Shiu S.-H."/>
            <person name="Stueber K."/>
            <person name="Theodoulou F.L."/>
            <person name="Tu H."/>
            <person name="Van de Peer Y."/>
            <person name="Verrier P.J."/>
            <person name="Waters E."/>
            <person name="Wood A."/>
            <person name="Yang L."/>
            <person name="Cove D."/>
            <person name="Cuming A."/>
            <person name="Hasebe M."/>
            <person name="Lucas S."/>
            <person name="Mishler D.B."/>
            <person name="Reski R."/>
            <person name="Grigoriev I."/>
            <person name="Quatrano R.S."/>
            <person name="Boore J.L."/>
        </authorList>
    </citation>
    <scope>NUCLEOTIDE SEQUENCE [LARGE SCALE GENOMIC DNA]</scope>
    <source>
        <strain evidence="3 4">cv. Gransden 2004</strain>
    </source>
</reference>
<reference evidence="3" key="3">
    <citation type="submission" date="2020-12" db="UniProtKB">
        <authorList>
            <consortium name="EnsemblPlants"/>
        </authorList>
    </citation>
    <scope>IDENTIFICATION</scope>
</reference>
<dbReference type="Gramene" id="Pp3c3_36419V3.1">
    <property type="protein sequence ID" value="Pp3c3_36419V3.1"/>
    <property type="gene ID" value="Pp3c3_36419"/>
</dbReference>
<dbReference type="EnsemblPlants" id="Pp3c3_36419V3.1">
    <property type="protein sequence ID" value="Pp3c3_36419V3.1"/>
    <property type="gene ID" value="Pp3c3_36419"/>
</dbReference>
<proteinExistence type="predicted"/>